<dbReference type="STRING" id="350688.Clos_2028"/>
<dbReference type="EC" id="6.3.2.17" evidence="3"/>
<dbReference type="InterPro" id="IPR001645">
    <property type="entry name" value="Folylpolyglutamate_synth"/>
</dbReference>
<dbReference type="PANTHER" id="PTHR11136:SF0">
    <property type="entry name" value="DIHYDROFOLATE SYNTHETASE-RELATED"/>
    <property type="match status" value="1"/>
</dbReference>
<dbReference type="InterPro" id="IPR018109">
    <property type="entry name" value="Folylpolyglutamate_synth_CS"/>
</dbReference>
<dbReference type="Gene3D" id="3.40.1190.10">
    <property type="entry name" value="Mur-like, catalytic domain"/>
    <property type="match status" value="1"/>
</dbReference>
<evidence type="ECO:0000256" key="8">
    <source>
        <dbReference type="ARBA" id="ARBA00022842"/>
    </source>
</evidence>
<evidence type="ECO:0000256" key="5">
    <source>
        <dbReference type="ARBA" id="ARBA00022723"/>
    </source>
</evidence>
<evidence type="ECO:0000256" key="6">
    <source>
        <dbReference type="ARBA" id="ARBA00022741"/>
    </source>
</evidence>
<dbReference type="InterPro" id="IPR036615">
    <property type="entry name" value="Mur_ligase_C_dom_sf"/>
</dbReference>
<dbReference type="PANTHER" id="PTHR11136">
    <property type="entry name" value="FOLYLPOLYGLUTAMATE SYNTHASE-RELATED"/>
    <property type="match status" value="1"/>
</dbReference>
<evidence type="ECO:0000313" key="14">
    <source>
        <dbReference type="EMBL" id="ABW19565.1"/>
    </source>
</evidence>
<dbReference type="SUPFAM" id="SSF53244">
    <property type="entry name" value="MurD-like peptide ligases, peptide-binding domain"/>
    <property type="match status" value="1"/>
</dbReference>
<evidence type="ECO:0000256" key="11">
    <source>
        <dbReference type="PIRNR" id="PIRNR001563"/>
    </source>
</evidence>
<dbReference type="GO" id="GO:0004326">
    <property type="term" value="F:tetrahydrofolylpolyglutamate synthase activity"/>
    <property type="evidence" value="ECO:0007669"/>
    <property type="project" value="UniProtKB-EC"/>
</dbReference>
<evidence type="ECO:0000313" key="15">
    <source>
        <dbReference type="Proteomes" id="UP000000269"/>
    </source>
</evidence>
<dbReference type="FunFam" id="3.40.1190.10:FF:000011">
    <property type="entry name" value="Folylpolyglutamate synthase/dihydrofolate synthase"/>
    <property type="match status" value="1"/>
</dbReference>
<dbReference type="PIRSF" id="PIRSF001563">
    <property type="entry name" value="Folylpolyglu_synth"/>
    <property type="match status" value="1"/>
</dbReference>
<keyword evidence="8" id="KW-0460">Magnesium</keyword>
<dbReference type="AlphaFoldDB" id="A8MID3"/>
<dbReference type="NCBIfam" id="TIGR01499">
    <property type="entry name" value="folC"/>
    <property type="match status" value="1"/>
</dbReference>
<comment type="cofactor">
    <cofactor evidence="1">
        <name>Mg(2+)</name>
        <dbReference type="ChEBI" id="CHEBI:18420"/>
    </cofactor>
</comment>
<feature type="domain" description="Mur ligase central" evidence="13">
    <location>
        <begin position="44"/>
        <end position="270"/>
    </location>
</feature>
<protein>
    <recommendedName>
        <fullName evidence="3">tetrahydrofolate synthase</fullName>
        <ecNumber evidence="3">6.3.2.17</ecNumber>
    </recommendedName>
    <alternativeName>
        <fullName evidence="9">Tetrahydrofolylpolyglutamate synthase</fullName>
    </alternativeName>
</protein>
<keyword evidence="4 11" id="KW-0436">Ligase</keyword>
<dbReference type="HOGENOM" id="CLU_015869_1_2_9"/>
<dbReference type="OrthoDB" id="9809356at2"/>
<dbReference type="GO" id="GO:0005524">
    <property type="term" value="F:ATP binding"/>
    <property type="evidence" value="ECO:0007669"/>
    <property type="project" value="UniProtKB-KW"/>
</dbReference>
<organism evidence="14 15">
    <name type="scientific">Alkaliphilus oremlandii (strain OhILAs)</name>
    <name type="common">Clostridium oremlandii (strain OhILAs)</name>
    <dbReference type="NCBI Taxonomy" id="350688"/>
    <lineage>
        <taxon>Bacteria</taxon>
        <taxon>Bacillati</taxon>
        <taxon>Bacillota</taxon>
        <taxon>Clostridia</taxon>
        <taxon>Peptostreptococcales</taxon>
        <taxon>Natronincolaceae</taxon>
        <taxon>Alkaliphilus</taxon>
    </lineage>
</organism>
<dbReference type="RefSeq" id="WP_012159874.1">
    <property type="nucleotide sequence ID" value="NC_009922.1"/>
</dbReference>
<dbReference type="InterPro" id="IPR004101">
    <property type="entry name" value="Mur_ligase_C"/>
</dbReference>
<comment type="similarity">
    <text evidence="2 11">Belongs to the folylpolyglutamate synthase family.</text>
</comment>
<evidence type="ECO:0000259" key="13">
    <source>
        <dbReference type="Pfam" id="PF08245"/>
    </source>
</evidence>
<dbReference type="InterPro" id="IPR036565">
    <property type="entry name" value="Mur-like_cat_sf"/>
</dbReference>
<evidence type="ECO:0000256" key="3">
    <source>
        <dbReference type="ARBA" id="ARBA00013025"/>
    </source>
</evidence>
<keyword evidence="5" id="KW-0479">Metal-binding</keyword>
<dbReference type="GO" id="GO:0005737">
    <property type="term" value="C:cytoplasm"/>
    <property type="evidence" value="ECO:0007669"/>
    <property type="project" value="TreeGrafter"/>
</dbReference>
<gene>
    <name evidence="14" type="ordered locus">Clos_2028</name>
</gene>
<dbReference type="eggNOG" id="COG0285">
    <property type="taxonomic scope" value="Bacteria"/>
</dbReference>
<dbReference type="GO" id="GO:0008841">
    <property type="term" value="F:dihydrofolate synthase activity"/>
    <property type="evidence" value="ECO:0007669"/>
    <property type="project" value="TreeGrafter"/>
</dbReference>
<dbReference type="Pfam" id="PF02875">
    <property type="entry name" value="Mur_ligase_C"/>
    <property type="match status" value="1"/>
</dbReference>
<dbReference type="InterPro" id="IPR013221">
    <property type="entry name" value="Mur_ligase_cen"/>
</dbReference>
<keyword evidence="6 11" id="KW-0547">Nucleotide-binding</keyword>
<evidence type="ECO:0000259" key="12">
    <source>
        <dbReference type="Pfam" id="PF02875"/>
    </source>
</evidence>
<proteinExistence type="inferred from homology"/>
<sequence length="434" mass="48626">MNYQEALDYIHGTYKFGSKLGLENIKYLLNLLGNPHQKLKIIHVAGTNGKGSTCSYIHSILKEAGYRVGLYTSPYLEEFTERIRMNGIDIPKDRLGEITSIVKEKIDGMVSEGKNHPTEFEVVTAIAFYYYAEEDVDFLVLEVGLGGRLDATNVVENPLLSVITPIGLDHTEYLGDTLPKIAYEKGGIIKENSFVLSYPQEKEVVEVFENLCKERNSKLFMTSFDTLEIQESTVNGQTFSVNVLGQDYSNVKVQMVGIHQIYNACTALGVVEILRRYRDVSISKEAVFNGLYNAKWAGRFEVLGKNPWIIIDGAHNLHGAIALRKSIESLLKDYKITLVVGMLQDKDVQGVLEDLIPLMSKVVATEPNNPRAMKASELAEKLKVFNKETHICESIQEAIKRSKDITSEEEVIIFAGSLYMIGEVRAALTKKLEI</sequence>
<dbReference type="Pfam" id="PF08245">
    <property type="entry name" value="Mur_ligase_M"/>
    <property type="match status" value="1"/>
</dbReference>
<feature type="domain" description="Mur ligase C-terminal" evidence="12">
    <location>
        <begin position="298"/>
        <end position="417"/>
    </location>
</feature>
<evidence type="ECO:0000256" key="1">
    <source>
        <dbReference type="ARBA" id="ARBA00001946"/>
    </source>
</evidence>
<evidence type="ECO:0000256" key="10">
    <source>
        <dbReference type="ARBA" id="ARBA00047493"/>
    </source>
</evidence>
<reference evidence="15" key="1">
    <citation type="submission" date="2007-10" db="EMBL/GenBank/DDBJ databases">
        <title>Complete genome of Alkaliphilus oremlandii OhILAs.</title>
        <authorList>
            <person name="Copeland A."/>
            <person name="Lucas S."/>
            <person name="Lapidus A."/>
            <person name="Barry K."/>
            <person name="Detter J.C."/>
            <person name="Glavina del Rio T."/>
            <person name="Hammon N."/>
            <person name="Israni S."/>
            <person name="Dalin E."/>
            <person name="Tice H."/>
            <person name="Pitluck S."/>
            <person name="Chain P."/>
            <person name="Malfatti S."/>
            <person name="Shin M."/>
            <person name="Vergez L."/>
            <person name="Schmutz J."/>
            <person name="Larimer F."/>
            <person name="Land M."/>
            <person name="Hauser L."/>
            <person name="Kyrpides N."/>
            <person name="Mikhailova N."/>
            <person name="Stolz J.F."/>
            <person name="Dawson A."/>
            <person name="Fisher E."/>
            <person name="Crable B."/>
            <person name="Perera E."/>
            <person name="Lisak J."/>
            <person name="Ranganathan M."/>
            <person name="Basu P."/>
            <person name="Richardson P."/>
        </authorList>
    </citation>
    <scope>NUCLEOTIDE SEQUENCE [LARGE SCALE GENOMIC DNA]</scope>
    <source>
        <strain evidence="15">OhILAs</strain>
    </source>
</reference>
<keyword evidence="7 11" id="KW-0067">ATP-binding</keyword>
<evidence type="ECO:0000256" key="9">
    <source>
        <dbReference type="ARBA" id="ARBA00030592"/>
    </source>
</evidence>
<dbReference type="SUPFAM" id="SSF53623">
    <property type="entry name" value="MurD-like peptide ligases, catalytic domain"/>
    <property type="match status" value="1"/>
</dbReference>
<dbReference type="PROSITE" id="PS01011">
    <property type="entry name" value="FOLYLPOLYGLU_SYNT_1"/>
    <property type="match status" value="1"/>
</dbReference>
<evidence type="ECO:0000256" key="4">
    <source>
        <dbReference type="ARBA" id="ARBA00022598"/>
    </source>
</evidence>
<keyword evidence="15" id="KW-1185">Reference proteome</keyword>
<dbReference type="KEGG" id="aoe:Clos_2028"/>
<evidence type="ECO:0000256" key="7">
    <source>
        <dbReference type="ARBA" id="ARBA00022840"/>
    </source>
</evidence>
<evidence type="ECO:0000256" key="2">
    <source>
        <dbReference type="ARBA" id="ARBA00008276"/>
    </source>
</evidence>
<dbReference type="GO" id="GO:0046872">
    <property type="term" value="F:metal ion binding"/>
    <property type="evidence" value="ECO:0007669"/>
    <property type="project" value="UniProtKB-KW"/>
</dbReference>
<accession>A8MID3</accession>
<dbReference type="Proteomes" id="UP000000269">
    <property type="component" value="Chromosome"/>
</dbReference>
<dbReference type="EMBL" id="CP000853">
    <property type="protein sequence ID" value="ABW19565.1"/>
    <property type="molecule type" value="Genomic_DNA"/>
</dbReference>
<comment type="catalytic activity">
    <reaction evidence="10">
        <text>(6S)-5,6,7,8-tetrahydrofolyl-(gamma-L-Glu)(n) + L-glutamate + ATP = (6S)-5,6,7,8-tetrahydrofolyl-(gamma-L-Glu)(n+1) + ADP + phosphate + H(+)</text>
        <dbReference type="Rhea" id="RHEA:10580"/>
        <dbReference type="Rhea" id="RHEA-COMP:14738"/>
        <dbReference type="Rhea" id="RHEA-COMP:14740"/>
        <dbReference type="ChEBI" id="CHEBI:15378"/>
        <dbReference type="ChEBI" id="CHEBI:29985"/>
        <dbReference type="ChEBI" id="CHEBI:30616"/>
        <dbReference type="ChEBI" id="CHEBI:43474"/>
        <dbReference type="ChEBI" id="CHEBI:141005"/>
        <dbReference type="ChEBI" id="CHEBI:456216"/>
        <dbReference type="EC" id="6.3.2.17"/>
    </reaction>
</comment>
<dbReference type="PROSITE" id="PS01012">
    <property type="entry name" value="FOLYLPOLYGLU_SYNT_2"/>
    <property type="match status" value="1"/>
</dbReference>
<name>A8MID3_ALKOO</name>
<dbReference type="Gene3D" id="3.90.190.20">
    <property type="entry name" value="Mur ligase, C-terminal domain"/>
    <property type="match status" value="1"/>
</dbReference>